<dbReference type="Pfam" id="PF06222">
    <property type="entry name" value="Phage_TAC_1"/>
    <property type="match status" value="1"/>
</dbReference>
<organism evidence="1 2">
    <name type="scientific">Pantoea coffeiphila</name>
    <dbReference type="NCBI Taxonomy" id="1465635"/>
    <lineage>
        <taxon>Bacteria</taxon>
        <taxon>Pseudomonadati</taxon>
        <taxon>Pseudomonadota</taxon>
        <taxon>Gammaproteobacteria</taxon>
        <taxon>Enterobacterales</taxon>
        <taxon>Erwiniaceae</taxon>
        <taxon>Pantoea</taxon>
    </lineage>
</organism>
<accession>A0A2S9I4F2</accession>
<dbReference type="OrthoDB" id="6896031at2"/>
<evidence type="ECO:0000313" key="2">
    <source>
        <dbReference type="Proteomes" id="UP000239181"/>
    </source>
</evidence>
<dbReference type="InterPro" id="IPR038556">
    <property type="entry name" value="TAC_Gp13-like_sf"/>
</dbReference>
<reference evidence="1 2" key="1">
    <citation type="submission" date="2017-10" db="EMBL/GenBank/DDBJ databases">
        <title>Draft genome of two endophytic bacteria isolated from 'guarana' Paullinia cupana (Mart.) Ducke.</title>
        <authorList>
            <person name="Siqueira K.A."/>
            <person name="Liotti R.G."/>
            <person name="Mendes T.A."/>
            <person name="Soares M.A."/>
        </authorList>
    </citation>
    <scope>NUCLEOTIDE SEQUENCE [LARGE SCALE GENOMIC DNA]</scope>
    <source>
        <strain evidence="1 2">342</strain>
    </source>
</reference>
<dbReference type="RefSeq" id="WP_105595549.1">
    <property type="nucleotide sequence ID" value="NZ_PDET01000029.1"/>
</dbReference>
<proteinExistence type="predicted"/>
<name>A0A2S9I4F2_9GAMM</name>
<sequence length="123" mass="13615">MAKVNLKQLALAKLAGFRNKTVIVPEWQGAEVILREPSAEAWLRWQEATKSGDVENISISEKALRGLRGDVILFIDVVCDTDQQPVFTVDDAEEVQSVYGPIHSRLLKQALDLVASAEDVRGK</sequence>
<dbReference type="Gene3D" id="3.30.2220.20">
    <property type="entry name" value="Phage tail assembly chaperone gp13-like"/>
    <property type="match status" value="1"/>
</dbReference>
<gene>
    <name evidence="1" type="ORF">CQW29_25450</name>
</gene>
<comment type="caution">
    <text evidence="1">The sequence shown here is derived from an EMBL/GenBank/DDBJ whole genome shotgun (WGS) entry which is preliminary data.</text>
</comment>
<dbReference type="Proteomes" id="UP000239181">
    <property type="component" value="Unassembled WGS sequence"/>
</dbReference>
<evidence type="ECO:0000313" key="1">
    <source>
        <dbReference type="EMBL" id="PRD12584.1"/>
    </source>
</evidence>
<dbReference type="InterPro" id="IPR010411">
    <property type="entry name" value="TAC_Gp13-like"/>
</dbReference>
<dbReference type="AlphaFoldDB" id="A0A2S9I4F2"/>
<dbReference type="EMBL" id="PDET01000029">
    <property type="protein sequence ID" value="PRD12584.1"/>
    <property type="molecule type" value="Genomic_DNA"/>
</dbReference>
<protein>
    <submittedName>
        <fullName evidence="1">Phage tail protein</fullName>
    </submittedName>
</protein>
<keyword evidence="2" id="KW-1185">Reference proteome</keyword>